<dbReference type="Proteomes" id="UP000032809">
    <property type="component" value="Chromosome I"/>
</dbReference>
<reference evidence="2" key="1">
    <citation type="submission" date="2014-11" db="EMBL/GenBank/DDBJ databases">
        <authorList>
            <person name="Wibberg D."/>
        </authorList>
    </citation>
    <scope>NUCLEOTIDE SEQUENCE [LARGE SCALE GENOMIC DNA]</scope>
    <source>
        <strain evidence="2">L3</strain>
    </source>
</reference>
<proteinExistence type="predicted"/>
<dbReference type="HOGENOM" id="CLU_632904_0_0_0"/>
<dbReference type="STRING" id="1006576.DTL3_0621"/>
<evidence type="ECO:0000313" key="2">
    <source>
        <dbReference type="Proteomes" id="UP000032809"/>
    </source>
</evidence>
<keyword evidence="2" id="KW-1185">Reference proteome</keyword>
<evidence type="ECO:0008006" key="3">
    <source>
        <dbReference type="Google" id="ProtNLM"/>
    </source>
</evidence>
<gene>
    <name evidence="1" type="ORF">DTL3_0621</name>
</gene>
<evidence type="ECO:0000313" key="1">
    <source>
        <dbReference type="EMBL" id="CEP77938.1"/>
    </source>
</evidence>
<accession>A0A0C7NX37</accession>
<dbReference type="OrthoDB" id="44130at2"/>
<protein>
    <recommendedName>
        <fullName evidence="3">DUF3352 domain-containing protein</fullName>
    </recommendedName>
</protein>
<name>A0A0C7NX37_DEFTU</name>
<dbReference type="AlphaFoldDB" id="A0A0C7NX37"/>
<dbReference type="EMBL" id="LN824141">
    <property type="protein sequence ID" value="CEP77938.1"/>
    <property type="molecule type" value="Genomic_DNA"/>
</dbReference>
<sequence length="442" mass="50937">MHNKNCKCPKKILFIFILTVCFILSVFSQDILELVPSNSKAVFYFKDLAKFYNDLKLVPTTKSLLLEPFNGEMLVSALTQMYLSALKVDYQNFISQLDTNLAFFIQENTENNYAYGFVLGPIKDMNSFSSDLKALLDPIKSSGYEFTTLQKNINNEEYFILIADENVYESSKKGVEQLKEVIEDRSGLYYIVNTSDYQGNGYFYVIDNLLMGKSTGDYDPDFVDKSFVKNPSEYPFFGNLFITSGFIPKDLDAFASLIDNFVDYQIIKNLLTLSSGIEVNADILSINFNDNFSQISENNYIKIKTEANVEDIIPILKENNIEYKKTAQNTLEFYVKDEIVKQNNKKESVKYTYYVWKDDYLFISRDNQKNLQKKMNQKPKLSENTLFKKLSNQIGVGDIAYVFLDITSIFRQYGPGLEDENGLLLSVKNIGERRLEINFVLQ</sequence>
<dbReference type="RefSeq" id="WP_045087481.1">
    <property type="nucleotide sequence ID" value="NZ_LN824141.1"/>
</dbReference>
<dbReference type="KEGG" id="dtn:DTL3_0621"/>
<organism evidence="1 2">
    <name type="scientific">Defluviitoga tunisiensis</name>
    <dbReference type="NCBI Taxonomy" id="1006576"/>
    <lineage>
        <taxon>Bacteria</taxon>
        <taxon>Thermotogati</taxon>
        <taxon>Thermotogota</taxon>
        <taxon>Thermotogae</taxon>
        <taxon>Petrotogales</taxon>
        <taxon>Petrotogaceae</taxon>
        <taxon>Defluviitoga</taxon>
    </lineage>
</organism>